<evidence type="ECO:0000313" key="7">
    <source>
        <dbReference type="EMBL" id="ACI17703.1"/>
    </source>
</evidence>
<accession>B5Y9C8</accession>
<dbReference type="Pfam" id="PF05154">
    <property type="entry name" value="TM2"/>
    <property type="match status" value="1"/>
</dbReference>
<dbReference type="Proteomes" id="UP000001732">
    <property type="component" value="Chromosome"/>
</dbReference>
<evidence type="ECO:0000259" key="6">
    <source>
        <dbReference type="Pfam" id="PF05154"/>
    </source>
</evidence>
<evidence type="ECO:0000256" key="2">
    <source>
        <dbReference type="ARBA" id="ARBA00022692"/>
    </source>
</evidence>
<gene>
    <name evidence="7" type="ordered locus">COPRO5265_1058</name>
</gene>
<keyword evidence="2 5" id="KW-0812">Transmembrane</keyword>
<evidence type="ECO:0000256" key="1">
    <source>
        <dbReference type="ARBA" id="ARBA00004141"/>
    </source>
</evidence>
<dbReference type="KEGG" id="cpo:COPRO5265_1058"/>
<evidence type="ECO:0000256" key="4">
    <source>
        <dbReference type="ARBA" id="ARBA00023136"/>
    </source>
</evidence>
<evidence type="ECO:0000256" key="3">
    <source>
        <dbReference type="ARBA" id="ARBA00022989"/>
    </source>
</evidence>
<reference evidence="7 8" key="2">
    <citation type="journal article" date="2014" name="Genome Announc.">
        <title>Complete Genome Sequence of Coprothermobacter proteolyticus DSM 5265.</title>
        <authorList>
            <person name="Alexiev A."/>
            <person name="Coil D.A."/>
            <person name="Badger J.H."/>
            <person name="Enticknap J."/>
            <person name="Ward N."/>
            <person name="Robb F.T."/>
            <person name="Eisen J.A."/>
        </authorList>
    </citation>
    <scope>NUCLEOTIDE SEQUENCE [LARGE SCALE GENOMIC DNA]</scope>
    <source>
        <strain evidence="8">ATCC 35245 / DSM 5265 / OCM 4 / BT</strain>
    </source>
</reference>
<keyword evidence="8" id="KW-1185">Reference proteome</keyword>
<keyword evidence="3 5" id="KW-1133">Transmembrane helix</keyword>
<feature type="domain" description="TM2" evidence="6">
    <location>
        <begin position="23"/>
        <end position="66"/>
    </location>
</feature>
<evidence type="ECO:0000313" key="8">
    <source>
        <dbReference type="Proteomes" id="UP000001732"/>
    </source>
</evidence>
<proteinExistence type="predicted"/>
<evidence type="ECO:0000256" key="5">
    <source>
        <dbReference type="SAM" id="Phobius"/>
    </source>
</evidence>
<reference evidence="8" key="1">
    <citation type="submission" date="2008-08" db="EMBL/GenBank/DDBJ databases">
        <title>The complete genome sequence of Coprothermobacter proteolyticus strain ATCC 5245 / DSM 5265 / BT.</title>
        <authorList>
            <person name="Dodson R.J."/>
            <person name="Durkin A.S."/>
            <person name="Wu M."/>
            <person name="Eisen J."/>
            <person name="Sutton G."/>
        </authorList>
    </citation>
    <scope>NUCLEOTIDE SEQUENCE [LARGE SCALE GENOMIC DNA]</scope>
    <source>
        <strain evidence="8">ATCC 35245 / DSM 5265 / OCM 4 / BT</strain>
    </source>
</reference>
<dbReference type="eggNOG" id="COG2314">
    <property type="taxonomic scope" value="Bacteria"/>
</dbReference>
<dbReference type="EMBL" id="CP001145">
    <property type="protein sequence ID" value="ACI17703.1"/>
    <property type="molecule type" value="Genomic_DNA"/>
</dbReference>
<dbReference type="InterPro" id="IPR007829">
    <property type="entry name" value="TM2"/>
</dbReference>
<keyword evidence="4 5" id="KW-0472">Membrane</keyword>
<organism evidence="7 8">
    <name type="scientific">Coprothermobacter proteolyticus (strain ATCC 35245 / DSM 5265 / OCM 4 / BT)</name>
    <dbReference type="NCBI Taxonomy" id="309798"/>
    <lineage>
        <taxon>Bacteria</taxon>
        <taxon>Pseudomonadati</taxon>
        <taxon>Coprothermobacterota</taxon>
        <taxon>Coprothermobacteria</taxon>
        <taxon>Coprothermobacterales</taxon>
        <taxon>Coprothermobacteraceae</taxon>
        <taxon>Coprothermobacter</taxon>
    </lineage>
</organism>
<feature type="transmembrane region" description="Helical" evidence="5">
    <location>
        <begin position="53"/>
        <end position="77"/>
    </location>
</feature>
<sequence length="131" mass="14571">MNKKNQLTEKQSAILQSEMKKHQKSVGLAYVLCIFLGIFGIHKFYLRNVRQGIVYLILGLVSIPSLIVGEFTGLISFGASGNLLFRFGLACLAILVILLIIDLFTIPRQVRQANMAAEDKIIDQLLSSYGK</sequence>
<name>B5Y9C8_COPPD</name>
<dbReference type="GO" id="GO:0016020">
    <property type="term" value="C:membrane"/>
    <property type="evidence" value="ECO:0007669"/>
    <property type="project" value="UniProtKB-SubCell"/>
</dbReference>
<dbReference type="AlphaFoldDB" id="B5Y9C8"/>
<feature type="transmembrane region" description="Helical" evidence="5">
    <location>
        <begin position="83"/>
        <end position="105"/>
    </location>
</feature>
<comment type="subcellular location">
    <subcellularLocation>
        <location evidence="1">Membrane</location>
        <topology evidence="1">Multi-pass membrane protein</topology>
    </subcellularLocation>
</comment>
<dbReference type="RefSeq" id="WP_012544355.1">
    <property type="nucleotide sequence ID" value="NC_011295.1"/>
</dbReference>
<feature type="transmembrane region" description="Helical" evidence="5">
    <location>
        <begin position="27"/>
        <end position="46"/>
    </location>
</feature>
<protein>
    <submittedName>
        <fullName evidence="7">TM2 domain family protein</fullName>
    </submittedName>
</protein>
<dbReference type="HOGENOM" id="CLU_081297_9_0_9"/>